<evidence type="ECO:0000256" key="8">
    <source>
        <dbReference type="SAM" id="MobiDB-lite"/>
    </source>
</evidence>
<keyword evidence="2" id="KW-0479">Metal-binding</keyword>
<feature type="compositionally biased region" description="Low complexity" evidence="8">
    <location>
        <begin position="25"/>
        <end position="35"/>
    </location>
</feature>
<keyword evidence="3" id="KW-0862">Zinc</keyword>
<feature type="region of interest" description="Disordered" evidence="8">
    <location>
        <begin position="1"/>
        <end position="104"/>
    </location>
</feature>
<name>A0A5N6KGF4_MONLA</name>
<gene>
    <name evidence="10" type="ORF">EYC80_006198</name>
</gene>
<sequence length="905" mass="99430">MENNVNLGQIDPRLRDESNTNSFAHSQQQQQPQSHPEIHDLNTQIPVSGPRLSAPSPTQLAQLQQYHQPIHDGNQPQVYLPHTPQSAGNTPDDGGTMFGESSTDAKRPRACEACRGLKVKCEPDMNNFDGPCKRCAKASRHCVVTVPSRKRQKKADSRVAELEKKIDALTATLQATKSAPLSAGHAGENNLEDHGQHNPTRQNPYEQVTNGGFGSPFTGHSESRLNTTDWSGYPKAPQSENQSLAAPPMVMAGQKRKHAESQDGTPADSFMTSGPMGQKAPDPHPHQAFWNGAQKQASSHEYADVVDRGLITAEIGKKMFDCYVERMAPHMPAVVFPAGTTAAEIRKTKPILFLAILSASSGTNYPSLQKQLTKEVMSIYADRIICNGEKTLELIQALHVSTLWYWPPEHFEELKFYQLIHIAAVMAIDIGMGKKGKTGRTDKMKSAADYGEIIRGDEHHIRTLKRLRQDVLGWAATFYVATHLWVYVEQTSFVGPHSWRNLSIQRIAEEVGIQFSMDDPGATISIADPKVQYALKGFEQDLDKWSSQIPPDVQTPSLKLTEHVINLYMHEVAMHVDHNVEEFKPPFTEETLHGASETTDVLTSAHVAALSCCLTSIDGIFGTFLQFDVEVIRCLPIAHFVRVAYAVVVLIKLYFAAANPNGELGKVFIKENMKVEHYLDNLVEIFRASAADEKSRPAAKFLMVLIMLKTWFHRQREGKATPAHATESADPAKIANDAPGEATNETDQNSARQMGSQQRNAQSGYSPANTPLQLLSEVATGNSGGSRPENQNQNQFAVQQNDWPTQQSYPNYDPSLNPMNAQAQGYTEIAGNIDPSLGMDLGFAMGDGFEQAMGITFGVGDIGNYFGEDIFGQFMGGSVPGFDGGLHWAKQSKAELSCNSGPSSN</sequence>
<dbReference type="CDD" id="cd00067">
    <property type="entry name" value="GAL4"/>
    <property type="match status" value="1"/>
</dbReference>
<dbReference type="InterPro" id="IPR001138">
    <property type="entry name" value="Zn2Cys6_DnaBD"/>
</dbReference>
<dbReference type="SUPFAM" id="SSF57701">
    <property type="entry name" value="Zn2/Cys6 DNA-binding domain"/>
    <property type="match status" value="1"/>
</dbReference>
<comment type="subcellular location">
    <subcellularLocation>
        <location evidence="1">Nucleus</location>
    </subcellularLocation>
</comment>
<dbReference type="GO" id="GO:0005634">
    <property type="term" value="C:nucleus"/>
    <property type="evidence" value="ECO:0007669"/>
    <property type="project" value="UniProtKB-SubCell"/>
</dbReference>
<evidence type="ECO:0000313" key="11">
    <source>
        <dbReference type="Proteomes" id="UP000326757"/>
    </source>
</evidence>
<dbReference type="SMART" id="SM00066">
    <property type="entry name" value="GAL4"/>
    <property type="match status" value="1"/>
</dbReference>
<evidence type="ECO:0000256" key="2">
    <source>
        <dbReference type="ARBA" id="ARBA00022723"/>
    </source>
</evidence>
<dbReference type="AlphaFoldDB" id="A0A5N6KGF4"/>
<comment type="caution">
    <text evidence="10">The sequence shown here is derived from an EMBL/GenBank/DDBJ whole genome shotgun (WGS) entry which is preliminary data.</text>
</comment>
<dbReference type="OrthoDB" id="8062037at2759"/>
<dbReference type="GO" id="GO:0000976">
    <property type="term" value="F:transcription cis-regulatory region binding"/>
    <property type="evidence" value="ECO:0007669"/>
    <property type="project" value="TreeGrafter"/>
</dbReference>
<evidence type="ECO:0000256" key="3">
    <source>
        <dbReference type="ARBA" id="ARBA00022833"/>
    </source>
</evidence>
<dbReference type="FunFam" id="4.10.240.10:FF:000003">
    <property type="entry name" value="C6 transcription factor (Leu3)"/>
    <property type="match status" value="1"/>
</dbReference>
<evidence type="ECO:0000259" key="9">
    <source>
        <dbReference type="PROSITE" id="PS50048"/>
    </source>
</evidence>
<dbReference type="PROSITE" id="PS50048">
    <property type="entry name" value="ZN2_CY6_FUNGAL_2"/>
    <property type="match status" value="1"/>
</dbReference>
<dbReference type="InterPro" id="IPR036864">
    <property type="entry name" value="Zn2-C6_fun-type_DNA-bd_sf"/>
</dbReference>
<feature type="compositionally biased region" description="Polar residues" evidence="8">
    <location>
        <begin position="197"/>
        <end position="210"/>
    </location>
</feature>
<feature type="domain" description="Zn(2)-C6 fungal-type" evidence="9">
    <location>
        <begin position="110"/>
        <end position="144"/>
    </location>
</feature>
<keyword evidence="7" id="KW-0539">Nucleus</keyword>
<dbReference type="Proteomes" id="UP000326757">
    <property type="component" value="Unassembled WGS sequence"/>
</dbReference>
<dbReference type="GO" id="GO:0001216">
    <property type="term" value="F:DNA-binding transcription activator activity"/>
    <property type="evidence" value="ECO:0007669"/>
    <property type="project" value="UniProtKB-ARBA"/>
</dbReference>
<feature type="compositionally biased region" description="Polar residues" evidence="8">
    <location>
        <begin position="743"/>
        <end position="769"/>
    </location>
</feature>
<feature type="compositionally biased region" description="Polar residues" evidence="8">
    <location>
        <begin position="55"/>
        <end position="67"/>
    </location>
</feature>
<evidence type="ECO:0000256" key="5">
    <source>
        <dbReference type="ARBA" id="ARBA00023125"/>
    </source>
</evidence>
<feature type="compositionally biased region" description="Polar residues" evidence="8">
    <location>
        <begin position="218"/>
        <end position="230"/>
    </location>
</feature>
<dbReference type="PANTHER" id="PTHR31845:SF39">
    <property type="entry name" value="TRANSCRIPTION FACTOR PBCR-RELATED"/>
    <property type="match status" value="1"/>
</dbReference>
<dbReference type="Gene3D" id="4.10.240.10">
    <property type="entry name" value="Zn(2)-C6 fungal-type DNA-binding domain"/>
    <property type="match status" value="1"/>
</dbReference>
<evidence type="ECO:0000256" key="6">
    <source>
        <dbReference type="ARBA" id="ARBA00023163"/>
    </source>
</evidence>
<keyword evidence="4" id="KW-0805">Transcription regulation</keyword>
<evidence type="ECO:0000256" key="4">
    <source>
        <dbReference type="ARBA" id="ARBA00023015"/>
    </source>
</evidence>
<protein>
    <recommendedName>
        <fullName evidence="9">Zn(2)-C6 fungal-type domain-containing protein</fullName>
    </recommendedName>
</protein>
<organism evidence="10 11">
    <name type="scientific">Monilinia laxa</name>
    <name type="common">Brown rot fungus</name>
    <name type="synonym">Sclerotinia laxa</name>
    <dbReference type="NCBI Taxonomy" id="61186"/>
    <lineage>
        <taxon>Eukaryota</taxon>
        <taxon>Fungi</taxon>
        <taxon>Dikarya</taxon>
        <taxon>Ascomycota</taxon>
        <taxon>Pezizomycotina</taxon>
        <taxon>Leotiomycetes</taxon>
        <taxon>Helotiales</taxon>
        <taxon>Sclerotiniaceae</taxon>
        <taxon>Monilinia</taxon>
    </lineage>
</organism>
<dbReference type="PANTHER" id="PTHR31845">
    <property type="entry name" value="FINGER DOMAIN PROTEIN, PUTATIVE-RELATED"/>
    <property type="match status" value="1"/>
</dbReference>
<feature type="region of interest" description="Disordered" evidence="8">
    <location>
        <begin position="718"/>
        <end position="769"/>
    </location>
</feature>
<evidence type="ECO:0000256" key="7">
    <source>
        <dbReference type="ARBA" id="ARBA00023242"/>
    </source>
</evidence>
<evidence type="ECO:0000313" key="10">
    <source>
        <dbReference type="EMBL" id="KAB8302864.1"/>
    </source>
</evidence>
<dbReference type="InterPro" id="IPR051089">
    <property type="entry name" value="prtT"/>
</dbReference>
<dbReference type="EMBL" id="VIGI01000003">
    <property type="protein sequence ID" value="KAB8302864.1"/>
    <property type="molecule type" value="Genomic_DNA"/>
</dbReference>
<dbReference type="GO" id="GO:0008270">
    <property type="term" value="F:zinc ion binding"/>
    <property type="evidence" value="ECO:0007669"/>
    <property type="project" value="InterPro"/>
</dbReference>
<accession>A0A5N6KGF4</accession>
<keyword evidence="11" id="KW-1185">Reference proteome</keyword>
<keyword evidence="6" id="KW-0804">Transcription</keyword>
<dbReference type="Pfam" id="PF00172">
    <property type="entry name" value="Zn_clus"/>
    <property type="match status" value="1"/>
</dbReference>
<keyword evidence="5" id="KW-0238">DNA-binding</keyword>
<evidence type="ECO:0000256" key="1">
    <source>
        <dbReference type="ARBA" id="ARBA00004123"/>
    </source>
</evidence>
<feature type="region of interest" description="Disordered" evidence="8">
    <location>
        <begin position="178"/>
        <end position="288"/>
    </location>
</feature>
<reference evidence="10 11" key="1">
    <citation type="submission" date="2019-06" db="EMBL/GenBank/DDBJ databases">
        <title>Genome Sequence of the Brown Rot Fungal Pathogen Monilinia laxa.</title>
        <authorList>
            <person name="De Miccolis Angelini R.M."/>
            <person name="Landi L."/>
            <person name="Abate D."/>
            <person name="Pollastro S."/>
            <person name="Romanazzi G."/>
            <person name="Faretra F."/>
        </authorList>
    </citation>
    <scope>NUCLEOTIDE SEQUENCE [LARGE SCALE GENOMIC DNA]</scope>
    <source>
        <strain evidence="10 11">Mlax316</strain>
    </source>
</reference>
<dbReference type="GO" id="GO:0000981">
    <property type="term" value="F:DNA-binding transcription factor activity, RNA polymerase II-specific"/>
    <property type="evidence" value="ECO:0007669"/>
    <property type="project" value="InterPro"/>
</dbReference>
<proteinExistence type="predicted"/>
<dbReference type="PROSITE" id="PS00463">
    <property type="entry name" value="ZN2_CY6_FUNGAL_1"/>
    <property type="match status" value="1"/>
</dbReference>